<dbReference type="PANTHER" id="PTHR23114:SF17">
    <property type="entry name" value="M7GPPPN-MRNA HYDROLASE"/>
    <property type="match status" value="1"/>
</dbReference>
<dbReference type="GO" id="GO:0140933">
    <property type="term" value="F:5'-(N(7)-methylguanosine 5'-triphospho)-[mRNA] hydrolase activity"/>
    <property type="evidence" value="ECO:0007669"/>
    <property type="project" value="InterPro"/>
</dbReference>
<comment type="cofactor">
    <cofactor evidence="1">
        <name>Mn(2+)</name>
        <dbReference type="ChEBI" id="CHEBI:29035"/>
    </cofactor>
</comment>
<feature type="compositionally biased region" description="Basic and acidic residues" evidence="11">
    <location>
        <begin position="597"/>
        <end position="606"/>
    </location>
</feature>
<keyword evidence="8" id="KW-0694">RNA-binding</keyword>
<proteinExistence type="inferred from homology"/>
<dbReference type="Gene3D" id="1.10.10.1050">
    <property type="entry name" value="Dcp2, box A domain"/>
    <property type="match status" value="1"/>
</dbReference>
<dbReference type="GO" id="GO:0003723">
    <property type="term" value="F:RNA binding"/>
    <property type="evidence" value="ECO:0007669"/>
    <property type="project" value="UniProtKB-KW"/>
</dbReference>
<dbReference type="SMART" id="SM01125">
    <property type="entry name" value="DCP2"/>
    <property type="match status" value="1"/>
</dbReference>
<accession>A0A8H7ZIQ4</accession>
<keyword evidence="9" id="KW-0866">Nonsense-mediated mRNA decay</keyword>
<feature type="compositionally biased region" description="Polar residues" evidence="11">
    <location>
        <begin position="552"/>
        <end position="568"/>
    </location>
</feature>
<dbReference type="InterPro" id="IPR007722">
    <property type="entry name" value="DCP2_BoxA"/>
</dbReference>
<dbReference type="Pfam" id="PF00293">
    <property type="entry name" value="NUDIX"/>
    <property type="match status" value="1"/>
</dbReference>
<feature type="region of interest" description="Disordered" evidence="11">
    <location>
        <begin position="336"/>
        <end position="658"/>
    </location>
</feature>
<dbReference type="InterPro" id="IPR015797">
    <property type="entry name" value="NUDIX_hydrolase-like_dom_sf"/>
</dbReference>
<evidence type="ECO:0000256" key="7">
    <source>
        <dbReference type="ARBA" id="ARBA00022801"/>
    </source>
</evidence>
<comment type="similarity">
    <text evidence="3">Belongs to the Nudix hydrolase family. DCP2 subfamily.</text>
</comment>
<feature type="compositionally biased region" description="Low complexity" evidence="11">
    <location>
        <begin position="641"/>
        <end position="651"/>
    </location>
</feature>
<evidence type="ECO:0000256" key="1">
    <source>
        <dbReference type="ARBA" id="ARBA00001936"/>
    </source>
</evidence>
<keyword evidence="7" id="KW-0378">Hydrolase</keyword>
<dbReference type="EMBL" id="JAEOAQ010000002">
    <property type="protein sequence ID" value="KAG5420360.1"/>
    <property type="molecule type" value="Genomic_DNA"/>
</dbReference>
<dbReference type="GO" id="GO:0030145">
    <property type="term" value="F:manganese ion binding"/>
    <property type="evidence" value="ECO:0007669"/>
    <property type="project" value="InterPro"/>
</dbReference>
<dbReference type="GeneID" id="93650870"/>
<evidence type="ECO:0000256" key="9">
    <source>
        <dbReference type="ARBA" id="ARBA00023161"/>
    </source>
</evidence>
<dbReference type="OrthoDB" id="18996at2759"/>
<dbReference type="SUPFAM" id="SSF140586">
    <property type="entry name" value="Dcp2 domain-like"/>
    <property type="match status" value="1"/>
</dbReference>
<feature type="region of interest" description="Disordered" evidence="11">
    <location>
        <begin position="753"/>
        <end position="772"/>
    </location>
</feature>
<evidence type="ECO:0000256" key="11">
    <source>
        <dbReference type="SAM" id="MobiDB-lite"/>
    </source>
</evidence>
<dbReference type="GO" id="GO:0000290">
    <property type="term" value="P:deadenylation-dependent decapping of nuclear-transcribed mRNA"/>
    <property type="evidence" value="ECO:0007669"/>
    <property type="project" value="InterPro"/>
</dbReference>
<dbReference type="PANTHER" id="PTHR23114">
    <property type="entry name" value="M7GPPPN-MRNA HYDROLASE"/>
    <property type="match status" value="1"/>
</dbReference>
<keyword evidence="10" id="KW-0464">Manganese</keyword>
<dbReference type="Gene3D" id="3.90.79.10">
    <property type="entry name" value="Nucleoside Triphosphate Pyrophosphohydrolase"/>
    <property type="match status" value="1"/>
</dbReference>
<evidence type="ECO:0000256" key="4">
    <source>
        <dbReference type="ARBA" id="ARBA00022490"/>
    </source>
</evidence>
<feature type="compositionally biased region" description="Basic and acidic residues" evidence="11">
    <location>
        <begin position="520"/>
        <end position="548"/>
    </location>
</feature>
<comment type="subcellular location">
    <subcellularLocation>
        <location evidence="2">Cytoplasm</location>
        <location evidence="2">P-body</location>
    </subcellularLocation>
</comment>
<dbReference type="SUPFAM" id="SSF55811">
    <property type="entry name" value="Nudix"/>
    <property type="match status" value="1"/>
</dbReference>
<dbReference type="GO" id="GO:0000932">
    <property type="term" value="C:P-body"/>
    <property type="evidence" value="ECO:0007669"/>
    <property type="project" value="UniProtKB-SubCell"/>
</dbReference>
<reference evidence="13 14" key="1">
    <citation type="submission" date="2020-12" db="EMBL/GenBank/DDBJ databases">
        <title>Effect of drift, selection, and recombination on the evolution of hybrid genomes in Candida yeast pathogens.</title>
        <authorList>
            <person name="Mixao V."/>
            <person name="Ksiezopolska E."/>
            <person name="Saus E."/>
            <person name="Boekhout T."/>
            <person name="Gacser A."/>
            <person name="Gabaldon T."/>
        </authorList>
    </citation>
    <scope>NUCLEOTIDE SEQUENCE [LARGE SCALE GENOMIC DNA]</scope>
    <source>
        <strain evidence="13 14">BP57</strain>
    </source>
</reference>
<feature type="compositionally biased region" description="Basic and acidic residues" evidence="11">
    <location>
        <begin position="572"/>
        <end position="589"/>
    </location>
</feature>
<keyword evidence="4" id="KW-0963">Cytoplasm</keyword>
<feature type="compositionally biased region" description="Basic and acidic residues" evidence="11">
    <location>
        <begin position="387"/>
        <end position="405"/>
    </location>
</feature>
<feature type="compositionally biased region" description="Pro residues" evidence="11">
    <location>
        <begin position="343"/>
        <end position="353"/>
    </location>
</feature>
<feature type="compositionally biased region" description="Basic and acidic residues" evidence="11">
    <location>
        <begin position="504"/>
        <end position="513"/>
    </location>
</feature>
<keyword evidence="14" id="KW-1185">Reference proteome</keyword>
<dbReference type="InterPro" id="IPR000086">
    <property type="entry name" value="NUDIX_hydrolase_dom"/>
</dbReference>
<protein>
    <submittedName>
        <fullName evidence="13">DCP2</fullName>
    </submittedName>
</protein>
<feature type="compositionally biased region" description="Polar residues" evidence="11">
    <location>
        <begin position="437"/>
        <end position="452"/>
    </location>
</feature>
<feature type="compositionally biased region" description="Basic and acidic residues" evidence="11">
    <location>
        <begin position="420"/>
        <end position="433"/>
    </location>
</feature>
<dbReference type="PROSITE" id="PS51462">
    <property type="entry name" value="NUDIX"/>
    <property type="match status" value="1"/>
</dbReference>
<evidence type="ECO:0000256" key="5">
    <source>
        <dbReference type="ARBA" id="ARBA00022664"/>
    </source>
</evidence>
<dbReference type="PROSITE" id="PS00893">
    <property type="entry name" value="NUDIX_BOX"/>
    <property type="match status" value="1"/>
</dbReference>
<feature type="compositionally biased region" description="Polar residues" evidence="11">
    <location>
        <begin position="406"/>
        <end position="415"/>
    </location>
</feature>
<dbReference type="CDD" id="cd03672">
    <property type="entry name" value="NUDIX_Dcp2p_Nudt20"/>
    <property type="match status" value="1"/>
</dbReference>
<evidence type="ECO:0000256" key="8">
    <source>
        <dbReference type="ARBA" id="ARBA00022884"/>
    </source>
</evidence>
<evidence type="ECO:0000256" key="6">
    <source>
        <dbReference type="ARBA" id="ARBA00022723"/>
    </source>
</evidence>
<evidence type="ECO:0000256" key="10">
    <source>
        <dbReference type="ARBA" id="ARBA00023211"/>
    </source>
</evidence>
<feature type="domain" description="Nudix hydrolase" evidence="12">
    <location>
        <begin position="99"/>
        <end position="225"/>
    </location>
</feature>
<dbReference type="FunFam" id="3.90.79.10:FF:000045">
    <property type="entry name" value="mRNA-decapping enzyme 2"/>
    <property type="match status" value="1"/>
</dbReference>
<feature type="compositionally biased region" description="Polar residues" evidence="11">
    <location>
        <begin position="875"/>
        <end position="907"/>
    </location>
</feature>
<comment type="caution">
    <text evidence="13">The sequence shown here is derived from an EMBL/GenBank/DDBJ whole genome shotgun (WGS) entry which is preliminary data.</text>
</comment>
<evidence type="ECO:0000256" key="3">
    <source>
        <dbReference type="ARBA" id="ARBA00005279"/>
    </source>
</evidence>
<evidence type="ECO:0000256" key="2">
    <source>
        <dbReference type="ARBA" id="ARBA00004201"/>
    </source>
</evidence>
<evidence type="ECO:0000259" key="12">
    <source>
        <dbReference type="PROSITE" id="PS51462"/>
    </source>
</evidence>
<sequence length="921" mass="103386">MSIQLRDGLIDQSLDRVLEDLLVRFVVNVPEEDLSSIERIFFQVEEAHWFYLDYVRQLDPSLPSMKMKTFASKLLEKCPLIWKWGDPSDALARFGKYKSTIPVRGVALFNKDLTKVLLVKGTESNAWSFPRGKISKDESDVDCAVREAEEEIGFNCAELIDKNDYVERTIRGKNYKIFLVKNVSEDIQFEPVSKYEISQIKWFDIKAVQKKVKNNPNHFFIVATIIKPVMRWISKNKGVLSEEELMQQAEIKLKKLMGLNKQKENVDAGRELLNILQGAKPTSQSTEISGESINKQDTAPGITPMVNVQLPPHLQNQFPFLAGGAHPNMPFFMQPPMGNGPGQAPPFPHPGFFPHPSHHQQLPPNPESLMKPRGHSKELLSILTTKNENKKDNVSESKTRNEDSGNLRSRAQQLMSVFPKRKEPVENKNEKPVSKGVSRSESPISNKSASSQEKVKTKSDKSGLSKSSEKDKPSRQQPSNEIEESIRSSYQRQPAVGKKIKLLKRSDNKDSRDLLNLLGPKRESARGEEDGAHDQSPQKDTSAVKEDVNGPVQAQKQPETDRVASQQLLGFLHKEKPSKGHEGELENKKPTGIADVLNKETRDNDITPRVVSPTSDFLSLLKRPNNADSTSIVEPSLLANKPKPQQHKPQPSTSANKLLSLLGRKQSDSIKSGINQDIWSSQEKRPSITSPNALASIHKFDREVGSNQATLSNTIASPVSENWGFSQPEPYPQQMQQTDLSATNTLRDILRKNSAQPSPSLSGLYDPVSDEAPHAQTNLDQKQEKFDNFEDFEDFEDLDNFNAFNDKYIFDDESPPKTFNNFDVDSDDENVAAGYAGPQQHWHPAKQQSQQQQQSQQPYYQGGVFTQTQREETNPDNQATSNLVEPKFNLSTSSRTTIGQFDQSNNPGKGLLALLNRGKSP</sequence>
<dbReference type="Proteomes" id="UP000669133">
    <property type="component" value="Unassembled WGS sequence"/>
</dbReference>
<gene>
    <name evidence="13" type="ORF">I9W82_002241</name>
</gene>
<organism evidence="13 14">
    <name type="scientific">Candida metapsilosis</name>
    <dbReference type="NCBI Taxonomy" id="273372"/>
    <lineage>
        <taxon>Eukaryota</taxon>
        <taxon>Fungi</taxon>
        <taxon>Dikarya</taxon>
        <taxon>Ascomycota</taxon>
        <taxon>Saccharomycotina</taxon>
        <taxon>Pichiomycetes</taxon>
        <taxon>Debaryomycetaceae</taxon>
        <taxon>Candida/Lodderomyces clade</taxon>
        <taxon>Candida</taxon>
    </lineage>
</organism>
<dbReference type="Pfam" id="PF05026">
    <property type="entry name" value="DCP2"/>
    <property type="match status" value="1"/>
</dbReference>
<dbReference type="InterPro" id="IPR020084">
    <property type="entry name" value="NUDIX_hydrolase_CS"/>
</dbReference>
<dbReference type="AlphaFoldDB" id="A0A8H7ZIQ4"/>
<dbReference type="InterPro" id="IPR044099">
    <property type="entry name" value="Dcp2_NUDIX"/>
</dbReference>
<feature type="region of interest" description="Disordered" evidence="11">
    <location>
        <begin position="810"/>
        <end position="921"/>
    </location>
</feature>
<evidence type="ECO:0000313" key="14">
    <source>
        <dbReference type="Proteomes" id="UP000669133"/>
    </source>
</evidence>
<feature type="compositionally biased region" description="Low complexity" evidence="11">
    <location>
        <begin position="847"/>
        <end position="857"/>
    </location>
</feature>
<dbReference type="RefSeq" id="XP_067549476.1">
    <property type="nucleotide sequence ID" value="XM_067691075.1"/>
</dbReference>
<keyword evidence="5" id="KW-0507">mRNA processing</keyword>
<keyword evidence="6" id="KW-0479">Metal-binding</keyword>
<dbReference type="GO" id="GO:0006397">
    <property type="term" value="P:mRNA processing"/>
    <property type="evidence" value="ECO:0007669"/>
    <property type="project" value="UniProtKB-KW"/>
</dbReference>
<feature type="compositionally biased region" description="Basic and acidic residues" evidence="11">
    <location>
        <begin position="453"/>
        <end position="474"/>
    </location>
</feature>
<dbReference type="GO" id="GO:0000184">
    <property type="term" value="P:nuclear-transcribed mRNA catabolic process, nonsense-mediated decay"/>
    <property type="evidence" value="ECO:0007669"/>
    <property type="project" value="UniProtKB-KW"/>
</dbReference>
<evidence type="ECO:0000313" key="13">
    <source>
        <dbReference type="EMBL" id="KAG5420360.1"/>
    </source>
</evidence>
<dbReference type="InterPro" id="IPR036189">
    <property type="entry name" value="DCP2_BoxA_sf"/>
</dbReference>
<name>A0A8H7ZIQ4_9ASCO</name>